<feature type="transmembrane region" description="Helical" evidence="3">
    <location>
        <begin position="789"/>
        <end position="816"/>
    </location>
</feature>
<dbReference type="InterPro" id="IPR003599">
    <property type="entry name" value="Ig_sub"/>
</dbReference>
<keyword evidence="9" id="KW-1185">Reference proteome</keyword>
<dbReference type="InterPro" id="IPR036116">
    <property type="entry name" value="FN3_sf"/>
</dbReference>
<dbReference type="CDD" id="cd00096">
    <property type="entry name" value="Ig"/>
    <property type="match status" value="1"/>
</dbReference>
<feature type="domain" description="Ig-like" evidence="5">
    <location>
        <begin position="224"/>
        <end position="303"/>
    </location>
</feature>
<dbReference type="Pfam" id="PF00041">
    <property type="entry name" value="fn3"/>
    <property type="match status" value="1"/>
</dbReference>
<dbReference type="EMBL" id="KL367477">
    <property type="protein sequence ID" value="KFD72441.1"/>
    <property type="molecule type" value="Genomic_DNA"/>
</dbReference>
<name>A0A085M930_9BILA</name>
<sequence>MQVISLCHLGLFVTAACLELIRQQNSQLSVKLLSARSLGDGQSEQVLACILNTVVNVDLRSAISWLVDGAPLVDNEMHRIAGNTLTLLTSSDGQRSFTSSTKAYQCLANLPGQVTLISTFYFPELSVVAGGSSGDDSSSVLSRAGSVAFVPCRFLVNGTKPYFLLNNITAPLLLDSKRFSSTTYGLQVFHARRSDSGLYTCCFSNEATVLCDAPTKVLIIDGAPQVEVDTFPSPFTNATLIYAEEGESIVLQCVIRNKSPTMVRWFRRPWSDGQKALPAKCNITNGNLLLPNVTKHDQGIYGCSEGRKSALFALRVIEPFLIRIGGKKNGWSTYDLTCESSGRPSAILRWYLNGAPLLETSANVISAISENGTNPRLTISVSDPPLPGAYQCLASFGSSSVQATLLISQRRFRKSRSVMPSGPLPTFVQRPTNVTAQLGSEVFMVCMTKNADEVKWLLNGTLLKPDDERIILIGSGSLQIRNFSMTDQGLYTCVISNKYGQDSSQATLEMEVPYVPVFSVDDPFDRSNDATVNRNSNLCKSTWLSMRLEPPEVNAMSNSSVLVRWRIPSDEHLPCQPLQFRIQYKKVVPLGGDPSEWETLTEGLPPSARNYVLNNLEPGNTYRFRYAIVLRNLQPITSRTSRKLVLGKTPTVLPPRKPPELMTVVSKWSDAVQVKWELPYEEATSVDGFTLQYRQVYGGVPVPYQNETIFGGEAREHMLDHLLPATPYEVRLIAYNSGGSSPPSASMIASTLTLDGMQATINFFPESVESSKDHVSSPNPPTPSQTTAYSIYTTAGAIFGVIVLCNIVIIISYIICRWKSNKKRQRRSNASRSFNDTSYRLFRESTQTSRWQQQQQALDDNLALQPVAVNHYDSSPVSVSRLGAFSTGCLKTVEQEPLMNNGVSPCGRFLPNRGTL</sequence>
<dbReference type="InterPro" id="IPR036179">
    <property type="entry name" value="Ig-like_dom_sf"/>
</dbReference>
<accession>A0A085M930</accession>
<evidence type="ECO:0000256" key="1">
    <source>
        <dbReference type="ARBA" id="ARBA00022737"/>
    </source>
</evidence>
<evidence type="ECO:0008006" key="10">
    <source>
        <dbReference type="Google" id="ProtNLM"/>
    </source>
</evidence>
<dbReference type="PROSITE" id="PS50853">
    <property type="entry name" value="FN3"/>
    <property type="match status" value="2"/>
</dbReference>
<dbReference type="SUPFAM" id="SSF49265">
    <property type="entry name" value="Fibronectin type III"/>
    <property type="match status" value="1"/>
</dbReference>
<feature type="non-terminal residue" evidence="7">
    <location>
        <position position="916"/>
    </location>
</feature>
<keyword evidence="1" id="KW-0677">Repeat</keyword>
<dbReference type="SMART" id="SM00060">
    <property type="entry name" value="FN3"/>
    <property type="match status" value="2"/>
</dbReference>
<dbReference type="CDD" id="cd00063">
    <property type="entry name" value="FN3"/>
    <property type="match status" value="2"/>
</dbReference>
<organism evidence="7 9">
    <name type="scientific">Trichuris suis</name>
    <name type="common">pig whipworm</name>
    <dbReference type="NCBI Taxonomy" id="68888"/>
    <lineage>
        <taxon>Eukaryota</taxon>
        <taxon>Metazoa</taxon>
        <taxon>Ecdysozoa</taxon>
        <taxon>Nematoda</taxon>
        <taxon>Enoplea</taxon>
        <taxon>Dorylaimia</taxon>
        <taxon>Trichinellida</taxon>
        <taxon>Trichuridae</taxon>
        <taxon>Trichuris</taxon>
    </lineage>
</organism>
<evidence type="ECO:0000313" key="9">
    <source>
        <dbReference type="Proteomes" id="UP000030764"/>
    </source>
</evidence>
<keyword evidence="3" id="KW-1133">Transmembrane helix</keyword>
<evidence type="ECO:0000256" key="4">
    <source>
        <dbReference type="SAM" id="SignalP"/>
    </source>
</evidence>
<evidence type="ECO:0000259" key="6">
    <source>
        <dbReference type="PROSITE" id="PS50853"/>
    </source>
</evidence>
<dbReference type="InterPro" id="IPR013098">
    <property type="entry name" value="Ig_I-set"/>
</dbReference>
<evidence type="ECO:0000256" key="2">
    <source>
        <dbReference type="ARBA" id="ARBA00023157"/>
    </source>
</evidence>
<dbReference type="Pfam" id="PF07679">
    <property type="entry name" value="I-set"/>
    <property type="match status" value="1"/>
</dbReference>
<feature type="domain" description="Ig-like" evidence="5">
    <location>
        <begin position="26"/>
        <end position="117"/>
    </location>
</feature>
<dbReference type="AlphaFoldDB" id="A0A085M930"/>
<dbReference type="InterPro" id="IPR003598">
    <property type="entry name" value="Ig_sub2"/>
</dbReference>
<feature type="domain" description="Ig-like" evidence="5">
    <location>
        <begin position="425"/>
        <end position="509"/>
    </location>
</feature>
<dbReference type="Gene3D" id="2.60.40.10">
    <property type="entry name" value="Immunoglobulins"/>
    <property type="match status" value="5"/>
</dbReference>
<gene>
    <name evidence="7" type="ORF">M513_05431</name>
    <name evidence="8" type="ORF">M514_05431</name>
</gene>
<dbReference type="InterPro" id="IPR007110">
    <property type="entry name" value="Ig-like_dom"/>
</dbReference>
<dbReference type="SUPFAM" id="SSF48726">
    <property type="entry name" value="Immunoglobulin"/>
    <property type="match status" value="4"/>
</dbReference>
<keyword evidence="3" id="KW-0472">Membrane</keyword>
<feature type="chain" id="PRO_5007379334" description="Fibronectin type III domain protein" evidence="4">
    <location>
        <begin position="18"/>
        <end position="916"/>
    </location>
</feature>
<feature type="signal peptide" evidence="4">
    <location>
        <begin position="1"/>
        <end position="17"/>
    </location>
</feature>
<evidence type="ECO:0000313" key="7">
    <source>
        <dbReference type="EMBL" id="KFD53726.1"/>
    </source>
</evidence>
<dbReference type="OrthoDB" id="78669at2759"/>
<feature type="domain" description="Ig-like" evidence="5">
    <location>
        <begin position="319"/>
        <end position="408"/>
    </location>
</feature>
<feature type="domain" description="Fibronectin type-III" evidence="6">
    <location>
        <begin position="547"/>
        <end position="652"/>
    </location>
</feature>
<keyword evidence="3" id="KW-0812">Transmembrane</keyword>
<proteinExistence type="predicted"/>
<evidence type="ECO:0000256" key="3">
    <source>
        <dbReference type="SAM" id="Phobius"/>
    </source>
</evidence>
<dbReference type="InterPro" id="IPR003961">
    <property type="entry name" value="FN3_dom"/>
</dbReference>
<dbReference type="Proteomes" id="UP000030764">
    <property type="component" value="Unassembled WGS sequence"/>
</dbReference>
<reference evidence="7 9" key="1">
    <citation type="journal article" date="2014" name="Nat. Genet.">
        <title>Genome and transcriptome of the porcine whipworm Trichuris suis.</title>
        <authorList>
            <person name="Jex A.R."/>
            <person name="Nejsum P."/>
            <person name="Schwarz E.M."/>
            <person name="Hu L."/>
            <person name="Young N.D."/>
            <person name="Hall R.S."/>
            <person name="Korhonen P.K."/>
            <person name="Liao S."/>
            <person name="Thamsborg S."/>
            <person name="Xia J."/>
            <person name="Xu P."/>
            <person name="Wang S."/>
            <person name="Scheerlinck J.P."/>
            <person name="Hofmann A."/>
            <person name="Sternberg P.W."/>
            <person name="Wang J."/>
            <person name="Gasser R.B."/>
        </authorList>
    </citation>
    <scope>NUCLEOTIDE SEQUENCE [LARGE SCALE GENOMIC DNA]</scope>
    <source>
        <strain evidence="8">DCEP-RM93F</strain>
        <strain evidence="7">DCEP-RM93M</strain>
    </source>
</reference>
<dbReference type="SMART" id="SM00409">
    <property type="entry name" value="IG"/>
    <property type="match status" value="3"/>
</dbReference>
<dbReference type="PANTHER" id="PTHR44170:SF55">
    <property type="entry name" value="OBSCURIN ISOFORM X2"/>
    <property type="match status" value="1"/>
</dbReference>
<dbReference type="SMART" id="SM00408">
    <property type="entry name" value="IGc2"/>
    <property type="match status" value="3"/>
</dbReference>
<dbReference type="PANTHER" id="PTHR44170">
    <property type="entry name" value="PROTEIN SIDEKICK"/>
    <property type="match status" value="1"/>
</dbReference>
<dbReference type="InterPro" id="IPR013783">
    <property type="entry name" value="Ig-like_fold"/>
</dbReference>
<evidence type="ECO:0000313" key="8">
    <source>
        <dbReference type="EMBL" id="KFD72441.1"/>
    </source>
</evidence>
<feature type="domain" description="Fibronectin type-III" evidence="6">
    <location>
        <begin position="658"/>
        <end position="756"/>
    </location>
</feature>
<protein>
    <recommendedName>
        <fullName evidence="10">Fibronectin type III domain protein</fullName>
    </recommendedName>
</protein>
<dbReference type="PROSITE" id="PS50835">
    <property type="entry name" value="IG_LIKE"/>
    <property type="match status" value="4"/>
</dbReference>
<keyword evidence="4" id="KW-0732">Signal</keyword>
<dbReference type="GO" id="GO:0098609">
    <property type="term" value="P:cell-cell adhesion"/>
    <property type="evidence" value="ECO:0007669"/>
    <property type="project" value="TreeGrafter"/>
</dbReference>
<dbReference type="EMBL" id="KL363214">
    <property type="protein sequence ID" value="KFD53726.1"/>
    <property type="molecule type" value="Genomic_DNA"/>
</dbReference>
<dbReference type="Proteomes" id="UP000030758">
    <property type="component" value="Unassembled WGS sequence"/>
</dbReference>
<evidence type="ECO:0000259" key="5">
    <source>
        <dbReference type="PROSITE" id="PS50835"/>
    </source>
</evidence>
<keyword evidence="2" id="KW-1015">Disulfide bond</keyword>